<evidence type="ECO:0000313" key="3">
    <source>
        <dbReference type="EMBL" id="EAS46844.1"/>
    </source>
</evidence>
<organism evidence="3 4">
    <name type="scientific">gamma proteobacterium HTCC2207</name>
    <dbReference type="NCBI Taxonomy" id="314287"/>
    <lineage>
        <taxon>Bacteria</taxon>
        <taxon>Pseudomonadati</taxon>
        <taxon>Pseudomonadota</taxon>
        <taxon>Gammaproteobacteria</taxon>
        <taxon>Cellvibrionales</taxon>
        <taxon>Porticoccaceae</taxon>
        <taxon>SAR92 clade</taxon>
    </lineage>
</organism>
<dbReference type="PROSITE" id="PS50164">
    <property type="entry name" value="GIY_YIG"/>
    <property type="match status" value="1"/>
</dbReference>
<comment type="similarity">
    <text evidence="1">Belongs to the UPF0213 family.</text>
</comment>
<dbReference type="Gene3D" id="3.40.1440.10">
    <property type="entry name" value="GIY-YIG endonuclease"/>
    <property type="match status" value="1"/>
</dbReference>
<dbReference type="EMBL" id="AAPI01000004">
    <property type="protein sequence ID" value="EAS46844.1"/>
    <property type="molecule type" value="Genomic_DNA"/>
</dbReference>
<sequence>MMEKQYAAYILTNRSNKVMYVGVTSNLERRLAQHKDKSVSGFAAKYRVDRLVYYELTNDVLSAIAREKEVKKWRREKKNRLVESINPQWIELEI</sequence>
<evidence type="ECO:0000313" key="4">
    <source>
        <dbReference type="Proteomes" id="UP000005555"/>
    </source>
</evidence>
<evidence type="ECO:0000256" key="1">
    <source>
        <dbReference type="ARBA" id="ARBA00007435"/>
    </source>
</evidence>
<dbReference type="SMART" id="SM00465">
    <property type="entry name" value="GIYc"/>
    <property type="match status" value="1"/>
</dbReference>
<reference evidence="3 4" key="1">
    <citation type="submission" date="2006-03" db="EMBL/GenBank/DDBJ databases">
        <authorList>
            <person name="Giovannoni S.J."/>
            <person name="Cho J.-C."/>
            <person name="Ferriera S."/>
            <person name="Johnson J."/>
            <person name="Kravitz S."/>
            <person name="Halpern A."/>
            <person name="Remington K."/>
            <person name="Beeson K."/>
            <person name="Tran B."/>
            <person name="Rogers Y.-H."/>
            <person name="Friedman R."/>
            <person name="Venter J.C."/>
        </authorList>
    </citation>
    <scope>NUCLEOTIDE SEQUENCE [LARGE SCALE GENOMIC DNA]</scope>
    <source>
        <strain evidence="3 4">HTCC2207</strain>
    </source>
</reference>
<dbReference type="InterPro" id="IPR035901">
    <property type="entry name" value="GIY-YIG_endonuc_sf"/>
</dbReference>
<dbReference type="PANTHER" id="PTHR34477:SF5">
    <property type="entry name" value="BSL5627 PROTEIN"/>
    <property type="match status" value="1"/>
</dbReference>
<gene>
    <name evidence="3" type="ORF">GB2207_04427</name>
</gene>
<protein>
    <recommendedName>
        <fullName evidence="2">GIY-YIG domain-containing protein</fullName>
    </recommendedName>
</protein>
<dbReference type="InterPro" id="IPR000305">
    <property type="entry name" value="GIY-YIG_endonuc"/>
</dbReference>
<feature type="domain" description="GIY-YIG" evidence="2">
    <location>
        <begin position="4"/>
        <end position="80"/>
    </location>
</feature>
<proteinExistence type="inferred from homology"/>
<dbReference type="Proteomes" id="UP000005555">
    <property type="component" value="Unassembled WGS sequence"/>
</dbReference>
<evidence type="ECO:0000259" key="2">
    <source>
        <dbReference type="PROSITE" id="PS50164"/>
    </source>
</evidence>
<name>Q1YS51_9GAMM</name>
<dbReference type="PANTHER" id="PTHR34477">
    <property type="entry name" value="UPF0213 PROTEIN YHBQ"/>
    <property type="match status" value="1"/>
</dbReference>
<dbReference type="SUPFAM" id="SSF82771">
    <property type="entry name" value="GIY-YIG endonuclease"/>
    <property type="match status" value="1"/>
</dbReference>
<keyword evidence="4" id="KW-1185">Reference proteome</keyword>
<dbReference type="HOGENOM" id="CLU_135650_3_1_6"/>
<dbReference type="eggNOG" id="COG2827">
    <property type="taxonomic scope" value="Bacteria"/>
</dbReference>
<dbReference type="InterPro" id="IPR050190">
    <property type="entry name" value="UPF0213_domain"/>
</dbReference>
<dbReference type="CDD" id="cd10448">
    <property type="entry name" value="GIY-YIG_unchar_3"/>
    <property type="match status" value="1"/>
</dbReference>
<comment type="caution">
    <text evidence="3">The sequence shown here is derived from an EMBL/GenBank/DDBJ whole genome shotgun (WGS) entry which is preliminary data.</text>
</comment>
<accession>Q1YS51</accession>
<dbReference type="Pfam" id="PF01541">
    <property type="entry name" value="GIY-YIG"/>
    <property type="match status" value="1"/>
</dbReference>
<dbReference type="AlphaFoldDB" id="Q1YS51"/>